<name>A0A0E9RLR5_ANGAN</name>
<feature type="region of interest" description="Disordered" evidence="1">
    <location>
        <begin position="18"/>
        <end position="38"/>
    </location>
</feature>
<dbReference type="AlphaFoldDB" id="A0A0E9RLR5"/>
<proteinExistence type="predicted"/>
<protein>
    <submittedName>
        <fullName evidence="2">Uncharacterized protein</fullName>
    </submittedName>
</protein>
<accession>A0A0E9RLR5</accession>
<reference evidence="2" key="2">
    <citation type="journal article" date="2015" name="Fish Shellfish Immunol.">
        <title>Early steps in the European eel (Anguilla anguilla)-Vibrio vulnificus interaction in the gills: Role of the RtxA13 toxin.</title>
        <authorList>
            <person name="Callol A."/>
            <person name="Pajuelo D."/>
            <person name="Ebbesson L."/>
            <person name="Teles M."/>
            <person name="MacKenzie S."/>
            <person name="Amaro C."/>
        </authorList>
    </citation>
    <scope>NUCLEOTIDE SEQUENCE</scope>
</reference>
<sequence>MPSVHGVLIPDTIPGLRGQSYIPNANSRQAKSIRLPGV</sequence>
<evidence type="ECO:0000256" key="1">
    <source>
        <dbReference type="SAM" id="MobiDB-lite"/>
    </source>
</evidence>
<feature type="compositionally biased region" description="Polar residues" evidence="1">
    <location>
        <begin position="21"/>
        <end position="30"/>
    </location>
</feature>
<dbReference type="EMBL" id="GBXM01079177">
    <property type="protein sequence ID" value="JAH29400.1"/>
    <property type="molecule type" value="Transcribed_RNA"/>
</dbReference>
<organism evidence="2">
    <name type="scientific">Anguilla anguilla</name>
    <name type="common">European freshwater eel</name>
    <name type="synonym">Muraena anguilla</name>
    <dbReference type="NCBI Taxonomy" id="7936"/>
    <lineage>
        <taxon>Eukaryota</taxon>
        <taxon>Metazoa</taxon>
        <taxon>Chordata</taxon>
        <taxon>Craniata</taxon>
        <taxon>Vertebrata</taxon>
        <taxon>Euteleostomi</taxon>
        <taxon>Actinopterygii</taxon>
        <taxon>Neopterygii</taxon>
        <taxon>Teleostei</taxon>
        <taxon>Anguilliformes</taxon>
        <taxon>Anguillidae</taxon>
        <taxon>Anguilla</taxon>
    </lineage>
</organism>
<evidence type="ECO:0000313" key="2">
    <source>
        <dbReference type="EMBL" id="JAH29400.1"/>
    </source>
</evidence>
<reference evidence="2" key="1">
    <citation type="submission" date="2014-11" db="EMBL/GenBank/DDBJ databases">
        <authorList>
            <person name="Amaro Gonzalez C."/>
        </authorList>
    </citation>
    <scope>NUCLEOTIDE SEQUENCE</scope>
</reference>